<dbReference type="GO" id="GO:0004519">
    <property type="term" value="F:endonuclease activity"/>
    <property type="evidence" value="ECO:0007669"/>
    <property type="project" value="UniProtKB-KW"/>
</dbReference>
<evidence type="ECO:0000256" key="6">
    <source>
        <dbReference type="ARBA" id="ARBA00030388"/>
    </source>
</evidence>
<dbReference type="NCBIfam" id="TIGR02116">
    <property type="entry name" value="toxin_Txe_YoeB"/>
    <property type="match status" value="1"/>
</dbReference>
<name>A0A3B9IQ80_9PROT</name>
<comment type="similarity">
    <text evidence="1">Belongs to the YoeB family.</text>
</comment>
<dbReference type="GO" id="GO:0006401">
    <property type="term" value="P:RNA catabolic process"/>
    <property type="evidence" value="ECO:0007669"/>
    <property type="project" value="InterPro"/>
</dbReference>
<dbReference type="Proteomes" id="UP000257706">
    <property type="component" value="Unassembled WGS sequence"/>
</dbReference>
<feature type="compositionally biased region" description="Gly residues" evidence="7">
    <location>
        <begin position="101"/>
        <end position="122"/>
    </location>
</feature>
<dbReference type="SUPFAM" id="SSF143011">
    <property type="entry name" value="RelE-like"/>
    <property type="match status" value="1"/>
</dbReference>
<gene>
    <name evidence="8" type="ORF">DCK97_20810</name>
</gene>
<sequence>MRLVWIQDAWADYVHWQQADKAMLRRINDRVRDALRHPFEGIGKPERLRGDLSGYWSRRIDRGHPTSLPLLKCPVDTVRQLRHHEDAASGFRYAQCHRRGCQGGKGRGGGKGGQAGGLGRGGAARQTPNRLLACDRVTVVVVVKPGCLGVSWSC</sequence>
<dbReference type="PANTHER" id="PTHR38039:SF1">
    <property type="entry name" value="TOXIN YOEB"/>
    <property type="match status" value="1"/>
</dbReference>
<accession>A0A3B9IQ80</accession>
<dbReference type="GO" id="GO:0016787">
    <property type="term" value="F:hydrolase activity"/>
    <property type="evidence" value="ECO:0007669"/>
    <property type="project" value="UniProtKB-KW"/>
</dbReference>
<evidence type="ECO:0000256" key="3">
    <source>
        <dbReference type="ARBA" id="ARBA00022722"/>
    </source>
</evidence>
<dbReference type="PANTHER" id="PTHR38039">
    <property type="entry name" value="TOXIN YOEB"/>
    <property type="match status" value="1"/>
</dbReference>
<proteinExistence type="inferred from homology"/>
<evidence type="ECO:0000256" key="2">
    <source>
        <dbReference type="ARBA" id="ARBA00022649"/>
    </source>
</evidence>
<dbReference type="AlphaFoldDB" id="A0A3B9IQ80"/>
<dbReference type="InterPro" id="IPR009614">
    <property type="entry name" value="YoeB_toxin"/>
</dbReference>
<protein>
    <recommendedName>
        <fullName evidence="6">Putative mRNA interferase YoeB</fullName>
    </recommendedName>
</protein>
<dbReference type="EMBL" id="DMAI01000341">
    <property type="protein sequence ID" value="HAE49858.1"/>
    <property type="molecule type" value="Genomic_DNA"/>
</dbReference>
<comment type="caution">
    <text evidence="8">The sequence shown here is derived from an EMBL/GenBank/DDBJ whole genome shotgun (WGS) entry which is preliminary data.</text>
</comment>
<dbReference type="Pfam" id="PF06769">
    <property type="entry name" value="YoeB_toxin"/>
    <property type="match status" value="1"/>
</dbReference>
<evidence type="ECO:0000256" key="5">
    <source>
        <dbReference type="ARBA" id="ARBA00022801"/>
    </source>
</evidence>
<organism evidence="8 9">
    <name type="scientific">Tistrella mobilis</name>
    <dbReference type="NCBI Taxonomy" id="171437"/>
    <lineage>
        <taxon>Bacteria</taxon>
        <taxon>Pseudomonadati</taxon>
        <taxon>Pseudomonadota</taxon>
        <taxon>Alphaproteobacteria</taxon>
        <taxon>Geminicoccales</taxon>
        <taxon>Geminicoccaceae</taxon>
        <taxon>Tistrella</taxon>
    </lineage>
</organism>
<keyword evidence="3" id="KW-0540">Nuclease</keyword>
<feature type="region of interest" description="Disordered" evidence="7">
    <location>
        <begin position="101"/>
        <end position="125"/>
    </location>
</feature>
<keyword evidence="4" id="KW-0255">Endonuclease</keyword>
<keyword evidence="2" id="KW-1277">Toxin-antitoxin system</keyword>
<evidence type="ECO:0000313" key="9">
    <source>
        <dbReference type="Proteomes" id="UP000257706"/>
    </source>
</evidence>
<dbReference type="Gene3D" id="3.30.2310.20">
    <property type="entry name" value="RelE-like"/>
    <property type="match status" value="1"/>
</dbReference>
<evidence type="ECO:0000313" key="8">
    <source>
        <dbReference type="EMBL" id="HAE49858.1"/>
    </source>
</evidence>
<evidence type="ECO:0000256" key="4">
    <source>
        <dbReference type="ARBA" id="ARBA00022759"/>
    </source>
</evidence>
<keyword evidence="5" id="KW-0378">Hydrolase</keyword>
<evidence type="ECO:0000256" key="1">
    <source>
        <dbReference type="ARBA" id="ARBA00008172"/>
    </source>
</evidence>
<dbReference type="InterPro" id="IPR035093">
    <property type="entry name" value="RelE/ParE_toxin_dom_sf"/>
</dbReference>
<reference evidence="8 9" key="1">
    <citation type="journal article" date="2018" name="Nat. Biotechnol.">
        <title>A standardized bacterial taxonomy based on genome phylogeny substantially revises the tree of life.</title>
        <authorList>
            <person name="Parks D.H."/>
            <person name="Chuvochina M."/>
            <person name="Waite D.W."/>
            <person name="Rinke C."/>
            <person name="Skarshewski A."/>
            <person name="Chaumeil P.A."/>
            <person name="Hugenholtz P."/>
        </authorList>
    </citation>
    <scope>NUCLEOTIDE SEQUENCE [LARGE SCALE GENOMIC DNA]</scope>
    <source>
        <strain evidence="8">UBA8739</strain>
    </source>
</reference>
<evidence type="ECO:0000256" key="7">
    <source>
        <dbReference type="SAM" id="MobiDB-lite"/>
    </source>
</evidence>